<evidence type="ECO:0000256" key="9">
    <source>
        <dbReference type="ARBA" id="ARBA00022833"/>
    </source>
</evidence>
<dbReference type="EC" id="3.4.11.2" evidence="4"/>
<comment type="caution">
    <text evidence="16">The sequence shown here is derived from an EMBL/GenBank/DDBJ whole genome shotgun (WGS) entry which is preliminary data.</text>
</comment>
<dbReference type="RefSeq" id="WP_160820101.1">
    <property type="nucleotide sequence ID" value="NZ_JBHSXE010000001.1"/>
</dbReference>
<evidence type="ECO:0000256" key="5">
    <source>
        <dbReference type="ARBA" id="ARBA00015611"/>
    </source>
</evidence>
<keyword evidence="9" id="KW-0862">Zinc</keyword>
<comment type="catalytic activity">
    <reaction evidence="1">
        <text>Release of an N-terminal amino acid, Xaa-|-Yaa- from a peptide, amide or arylamide. Xaa is preferably Ala, but may be most amino acids including Pro (slow action). When a terminal hydrophobic residue is followed by a prolyl residue, the two may be released as an intact Xaa-Pro dipeptide.</text>
        <dbReference type="EC" id="3.4.11.2"/>
    </reaction>
</comment>
<dbReference type="Gene3D" id="1.10.390.10">
    <property type="entry name" value="Neutral Protease Domain 2"/>
    <property type="match status" value="1"/>
</dbReference>
<dbReference type="SUPFAM" id="SSF55486">
    <property type="entry name" value="Metalloproteases ('zincins'), catalytic domain"/>
    <property type="match status" value="1"/>
</dbReference>
<feature type="domain" description="Peptidase M1 membrane alanine aminopeptidase" evidence="14">
    <location>
        <begin position="333"/>
        <end position="472"/>
    </location>
</feature>
<evidence type="ECO:0000313" key="17">
    <source>
        <dbReference type="Proteomes" id="UP001596380"/>
    </source>
</evidence>
<keyword evidence="7" id="KW-0479">Metal-binding</keyword>
<evidence type="ECO:0000256" key="3">
    <source>
        <dbReference type="ARBA" id="ARBA00010136"/>
    </source>
</evidence>
<gene>
    <name evidence="16" type="ORF">ACFQKB_00590</name>
</gene>
<name>A0ABW2C926_9ACTN</name>
<evidence type="ECO:0000256" key="2">
    <source>
        <dbReference type="ARBA" id="ARBA00001947"/>
    </source>
</evidence>
<dbReference type="SUPFAM" id="SSF63737">
    <property type="entry name" value="Leukotriene A4 hydrolase N-terminal domain"/>
    <property type="match status" value="1"/>
</dbReference>
<dbReference type="PRINTS" id="PR00756">
    <property type="entry name" value="ALADIPTASE"/>
</dbReference>
<keyword evidence="17" id="KW-1185">Reference proteome</keyword>
<dbReference type="InterPro" id="IPR042097">
    <property type="entry name" value="Aminopeptidase_N-like_N_sf"/>
</dbReference>
<dbReference type="GO" id="GO:0004177">
    <property type="term" value="F:aminopeptidase activity"/>
    <property type="evidence" value="ECO:0007669"/>
    <property type="project" value="UniProtKB-KW"/>
</dbReference>
<dbReference type="Gene3D" id="2.60.40.1730">
    <property type="entry name" value="tricorn interacting facor f3 domain"/>
    <property type="match status" value="1"/>
</dbReference>
<dbReference type="PANTHER" id="PTHR11533">
    <property type="entry name" value="PROTEASE M1 ZINC METALLOPROTEASE"/>
    <property type="match status" value="1"/>
</dbReference>
<dbReference type="InterPro" id="IPR001930">
    <property type="entry name" value="Peptidase_M1"/>
</dbReference>
<evidence type="ECO:0000259" key="15">
    <source>
        <dbReference type="Pfam" id="PF17900"/>
    </source>
</evidence>
<reference evidence="17" key="1">
    <citation type="journal article" date="2019" name="Int. J. Syst. Evol. Microbiol.">
        <title>The Global Catalogue of Microorganisms (GCM) 10K type strain sequencing project: providing services to taxonomists for standard genome sequencing and annotation.</title>
        <authorList>
            <consortium name="The Broad Institute Genomics Platform"/>
            <consortium name="The Broad Institute Genome Sequencing Center for Infectious Disease"/>
            <person name="Wu L."/>
            <person name="Ma J."/>
        </authorList>
    </citation>
    <scope>NUCLEOTIDE SEQUENCE [LARGE SCALE GENOMIC DNA]</scope>
    <source>
        <strain evidence="17">JCM 3369</strain>
    </source>
</reference>
<evidence type="ECO:0000259" key="14">
    <source>
        <dbReference type="Pfam" id="PF01433"/>
    </source>
</evidence>
<dbReference type="Proteomes" id="UP001596380">
    <property type="component" value="Unassembled WGS sequence"/>
</dbReference>
<evidence type="ECO:0000256" key="7">
    <source>
        <dbReference type="ARBA" id="ARBA00022723"/>
    </source>
</evidence>
<dbReference type="PANTHER" id="PTHR11533:SF297">
    <property type="entry name" value="AMINOPEPTIDASE N"/>
    <property type="match status" value="1"/>
</dbReference>
<keyword evidence="8 16" id="KW-0378">Hydrolase</keyword>
<evidence type="ECO:0000256" key="1">
    <source>
        <dbReference type="ARBA" id="ARBA00000098"/>
    </source>
</evidence>
<evidence type="ECO:0000256" key="13">
    <source>
        <dbReference type="SAM" id="SignalP"/>
    </source>
</evidence>
<keyword evidence="10" id="KW-0482">Metalloprotease</keyword>
<keyword evidence="13" id="KW-0732">Signal</keyword>
<dbReference type="Pfam" id="PF17900">
    <property type="entry name" value="Peptidase_M1_N"/>
    <property type="match status" value="1"/>
</dbReference>
<evidence type="ECO:0000256" key="11">
    <source>
        <dbReference type="ARBA" id="ARBA00029811"/>
    </source>
</evidence>
<feature type="chain" id="PRO_5046086183" description="Aminopeptidase N" evidence="13">
    <location>
        <begin position="30"/>
        <end position="482"/>
    </location>
</feature>
<dbReference type="CDD" id="cd09603">
    <property type="entry name" value="M1_APN_like"/>
    <property type="match status" value="1"/>
</dbReference>
<feature type="signal peptide" evidence="13">
    <location>
        <begin position="1"/>
        <end position="29"/>
    </location>
</feature>
<dbReference type="InterPro" id="IPR050344">
    <property type="entry name" value="Peptidase_M1_aminopeptidases"/>
</dbReference>
<accession>A0ABW2C926</accession>
<evidence type="ECO:0000313" key="16">
    <source>
        <dbReference type="EMBL" id="MFC6878252.1"/>
    </source>
</evidence>
<keyword evidence="16" id="KW-0031">Aminopeptidase</keyword>
<dbReference type="EMBL" id="JBHSXS010000001">
    <property type="protein sequence ID" value="MFC6878252.1"/>
    <property type="molecule type" value="Genomic_DNA"/>
</dbReference>
<proteinExistence type="inferred from homology"/>
<comment type="similarity">
    <text evidence="3">Belongs to the peptidase M1 family.</text>
</comment>
<evidence type="ECO:0000256" key="4">
    <source>
        <dbReference type="ARBA" id="ARBA00012564"/>
    </source>
</evidence>
<dbReference type="InterPro" id="IPR014782">
    <property type="entry name" value="Peptidase_M1_dom"/>
</dbReference>
<feature type="domain" description="Aminopeptidase N-like N-terminal" evidence="15">
    <location>
        <begin position="86"/>
        <end position="245"/>
    </location>
</feature>
<dbReference type="InterPro" id="IPR045357">
    <property type="entry name" value="Aminopeptidase_N-like_N"/>
</dbReference>
<dbReference type="InterPro" id="IPR027268">
    <property type="entry name" value="Peptidase_M4/M1_CTD_sf"/>
</dbReference>
<sequence>MNGPRGRATALVGAAALLASWAGAAAASAAPAPAPKPARGVPGAPGAGDRYFANAGNGGYDVAHYDIALTYKPLTAPTPGRNAGRDAVIDAAVTITARATQRLSRFDLDFRGPRVSSVLVNGRRAAFRREGQELVVTPAAALPSGAAFTVRVRYAGRPRPMRSAAFGTYGWVPTRDGAVVLAEPDGAPTWFPANDHPSDKATYAFDVTVPKGLRVLASGRPAGTAARGAATAYRWVESAPMASYLAMIAIGRFTVRRSRAGSVPVITAVDPGFARAGAGLHRTTVRALTWATGVFGPYPFATAGGIVDDPPLDYALETQERPVYAGFAPDAGFVVHELAHQWFGGSVSLARWQDVWLNEGFATYAEWMWREHTGGTRARTVFRRYLAQPPGSPVFTPPPGRPERDSLFGLSVYVRGAMCLQALRERVGDEAFFTILRTWAAERRGSNATTPQFTALAERVAGRDLGPLFNVWLYTKGRPSKW</sequence>
<organism evidence="16 17">
    <name type="scientific">Actinomadura yumaensis</name>
    <dbReference type="NCBI Taxonomy" id="111807"/>
    <lineage>
        <taxon>Bacteria</taxon>
        <taxon>Bacillati</taxon>
        <taxon>Actinomycetota</taxon>
        <taxon>Actinomycetes</taxon>
        <taxon>Streptosporangiales</taxon>
        <taxon>Thermomonosporaceae</taxon>
        <taxon>Actinomadura</taxon>
    </lineage>
</organism>
<dbReference type="Pfam" id="PF01433">
    <property type="entry name" value="Peptidase_M1"/>
    <property type="match status" value="1"/>
</dbReference>
<comment type="cofactor">
    <cofactor evidence="2">
        <name>Zn(2+)</name>
        <dbReference type="ChEBI" id="CHEBI:29105"/>
    </cofactor>
</comment>
<evidence type="ECO:0000256" key="12">
    <source>
        <dbReference type="ARBA" id="ARBA00031533"/>
    </source>
</evidence>
<evidence type="ECO:0000256" key="10">
    <source>
        <dbReference type="ARBA" id="ARBA00023049"/>
    </source>
</evidence>
<keyword evidence="6" id="KW-0645">Protease</keyword>
<evidence type="ECO:0000256" key="8">
    <source>
        <dbReference type="ARBA" id="ARBA00022801"/>
    </source>
</evidence>
<protein>
    <recommendedName>
        <fullName evidence="5">Aminopeptidase N</fullName>
        <ecNumber evidence="4">3.4.11.2</ecNumber>
    </recommendedName>
    <alternativeName>
        <fullName evidence="11">Alanine aminopeptidase</fullName>
    </alternativeName>
    <alternativeName>
        <fullName evidence="12">Lysyl aminopeptidase</fullName>
    </alternativeName>
</protein>
<evidence type="ECO:0000256" key="6">
    <source>
        <dbReference type="ARBA" id="ARBA00022670"/>
    </source>
</evidence>